<feature type="non-terminal residue" evidence="1">
    <location>
        <position position="1"/>
    </location>
</feature>
<accession>X1JNV4</accession>
<dbReference type="EMBL" id="BARU01045771">
    <property type="protein sequence ID" value="GAH96426.1"/>
    <property type="molecule type" value="Genomic_DNA"/>
</dbReference>
<evidence type="ECO:0000313" key="1">
    <source>
        <dbReference type="EMBL" id="GAH96426.1"/>
    </source>
</evidence>
<comment type="caution">
    <text evidence="1">The sequence shown here is derived from an EMBL/GenBank/DDBJ whole genome shotgun (WGS) entry which is preliminary data.</text>
</comment>
<gene>
    <name evidence="1" type="ORF">S03H2_69312</name>
</gene>
<reference evidence="1" key="1">
    <citation type="journal article" date="2014" name="Front. Microbiol.">
        <title>High frequency of phylogenetically diverse reductive dehalogenase-homologous genes in deep subseafloor sedimentary metagenomes.</title>
        <authorList>
            <person name="Kawai M."/>
            <person name="Futagami T."/>
            <person name="Toyoda A."/>
            <person name="Takaki Y."/>
            <person name="Nishi S."/>
            <person name="Hori S."/>
            <person name="Arai W."/>
            <person name="Tsubouchi T."/>
            <person name="Morono Y."/>
            <person name="Uchiyama I."/>
            <person name="Ito T."/>
            <person name="Fujiyama A."/>
            <person name="Inagaki F."/>
            <person name="Takami H."/>
        </authorList>
    </citation>
    <scope>NUCLEOTIDE SEQUENCE</scope>
    <source>
        <strain evidence="1">Expedition CK06-06</strain>
    </source>
</reference>
<proteinExistence type="predicted"/>
<name>X1JNV4_9ZZZZ</name>
<dbReference type="AlphaFoldDB" id="X1JNV4"/>
<sequence>QLLVWIASSNVVPIKILGVAQVPNEKTEK</sequence>
<protein>
    <submittedName>
        <fullName evidence="1">Uncharacterized protein</fullName>
    </submittedName>
</protein>
<organism evidence="1">
    <name type="scientific">marine sediment metagenome</name>
    <dbReference type="NCBI Taxonomy" id="412755"/>
    <lineage>
        <taxon>unclassified sequences</taxon>
        <taxon>metagenomes</taxon>
        <taxon>ecological metagenomes</taxon>
    </lineage>
</organism>